<comment type="caution">
    <text evidence="1">The sequence shown here is derived from an EMBL/GenBank/DDBJ whole genome shotgun (WGS) entry which is preliminary data.</text>
</comment>
<gene>
    <name evidence="1" type="ORF">G2W53_006324</name>
</gene>
<accession>A0A835CGE2</accession>
<keyword evidence="2" id="KW-1185">Reference proteome</keyword>
<proteinExistence type="predicted"/>
<name>A0A835CGE2_9FABA</name>
<dbReference type="AlphaFoldDB" id="A0A835CGE2"/>
<evidence type="ECO:0000313" key="1">
    <source>
        <dbReference type="EMBL" id="KAF7837842.1"/>
    </source>
</evidence>
<dbReference type="EMBL" id="JAAIUW010000003">
    <property type="protein sequence ID" value="KAF7837842.1"/>
    <property type="molecule type" value="Genomic_DNA"/>
</dbReference>
<reference evidence="1" key="1">
    <citation type="submission" date="2020-09" db="EMBL/GenBank/DDBJ databases">
        <title>Genome-Enabled Discovery of Anthraquinone Biosynthesis in Senna tora.</title>
        <authorList>
            <person name="Kang S.-H."/>
            <person name="Pandey R.P."/>
            <person name="Lee C.-M."/>
            <person name="Sim J.-S."/>
            <person name="Jeong J.-T."/>
            <person name="Choi B.-S."/>
            <person name="Jung M."/>
            <person name="Ginzburg D."/>
            <person name="Zhao K."/>
            <person name="Won S.Y."/>
            <person name="Oh T.-J."/>
            <person name="Yu Y."/>
            <person name="Kim N.-H."/>
            <person name="Lee O.R."/>
            <person name="Lee T.-H."/>
            <person name="Bashyal P."/>
            <person name="Kim T.-S."/>
            <person name="Lee W.-H."/>
            <person name="Kawkins C."/>
            <person name="Kim C.-K."/>
            <person name="Kim J.S."/>
            <person name="Ahn B.O."/>
            <person name="Rhee S.Y."/>
            <person name="Sohng J.K."/>
        </authorList>
    </citation>
    <scope>NUCLEOTIDE SEQUENCE</scope>
    <source>
        <tissue evidence="1">Leaf</tissue>
    </source>
</reference>
<protein>
    <submittedName>
        <fullName evidence="1">Uncharacterized protein</fullName>
    </submittedName>
</protein>
<evidence type="ECO:0000313" key="2">
    <source>
        <dbReference type="Proteomes" id="UP000634136"/>
    </source>
</evidence>
<organism evidence="1 2">
    <name type="scientific">Senna tora</name>
    <dbReference type="NCBI Taxonomy" id="362788"/>
    <lineage>
        <taxon>Eukaryota</taxon>
        <taxon>Viridiplantae</taxon>
        <taxon>Streptophyta</taxon>
        <taxon>Embryophyta</taxon>
        <taxon>Tracheophyta</taxon>
        <taxon>Spermatophyta</taxon>
        <taxon>Magnoliopsida</taxon>
        <taxon>eudicotyledons</taxon>
        <taxon>Gunneridae</taxon>
        <taxon>Pentapetalae</taxon>
        <taxon>rosids</taxon>
        <taxon>fabids</taxon>
        <taxon>Fabales</taxon>
        <taxon>Fabaceae</taxon>
        <taxon>Caesalpinioideae</taxon>
        <taxon>Cassia clade</taxon>
        <taxon>Senna</taxon>
    </lineage>
</organism>
<dbReference type="Proteomes" id="UP000634136">
    <property type="component" value="Unassembled WGS sequence"/>
</dbReference>
<sequence>MVQKDEDDIEGKRGIVEKENLTETGVIICLSFGDLVKLKCPTPSEKETNVLIFLLSVLF</sequence>